<accession>A0A1G9Q146</accession>
<dbReference type="InterPro" id="IPR036291">
    <property type="entry name" value="NAD(P)-bd_dom_sf"/>
</dbReference>
<proteinExistence type="predicted"/>
<evidence type="ECO:0000259" key="8">
    <source>
        <dbReference type="Pfam" id="PF14824"/>
    </source>
</evidence>
<comment type="catalytic activity">
    <reaction evidence="6">
        <text>precorrin-2 + NAD(+) = sirohydrochlorin + NADH + 2 H(+)</text>
        <dbReference type="Rhea" id="RHEA:15613"/>
        <dbReference type="ChEBI" id="CHEBI:15378"/>
        <dbReference type="ChEBI" id="CHEBI:57540"/>
        <dbReference type="ChEBI" id="CHEBI:57945"/>
        <dbReference type="ChEBI" id="CHEBI:58351"/>
        <dbReference type="ChEBI" id="CHEBI:58827"/>
        <dbReference type="EC" id="1.3.1.76"/>
    </reaction>
</comment>
<dbReference type="PANTHER" id="PTHR35330">
    <property type="entry name" value="SIROHEME BIOSYNTHESIS PROTEIN MET8"/>
    <property type="match status" value="1"/>
</dbReference>
<keyword evidence="3" id="KW-0560">Oxidoreductase</keyword>
<keyword evidence="10" id="KW-1185">Reference proteome</keyword>
<feature type="region of interest" description="Disordered" evidence="7">
    <location>
        <begin position="189"/>
        <end position="211"/>
    </location>
</feature>
<evidence type="ECO:0000256" key="4">
    <source>
        <dbReference type="ARBA" id="ARBA00023027"/>
    </source>
</evidence>
<comment type="pathway">
    <text evidence="1">Porphyrin-containing compound metabolism; siroheme biosynthesis; sirohydrochlorin from precorrin-2: step 1/1.</text>
</comment>
<organism evidence="9 10">
    <name type="scientific">Catalinimonas alkaloidigena</name>
    <dbReference type="NCBI Taxonomy" id="1075417"/>
    <lineage>
        <taxon>Bacteria</taxon>
        <taxon>Pseudomonadati</taxon>
        <taxon>Bacteroidota</taxon>
        <taxon>Cytophagia</taxon>
        <taxon>Cytophagales</taxon>
        <taxon>Catalimonadaceae</taxon>
        <taxon>Catalinimonas</taxon>
    </lineage>
</organism>
<dbReference type="EC" id="1.3.1.76" evidence="2"/>
<protein>
    <recommendedName>
        <fullName evidence="2">precorrin-2 dehydrogenase</fullName>
        <ecNumber evidence="2">1.3.1.76</ecNumber>
    </recommendedName>
</protein>
<gene>
    <name evidence="9" type="ORF">SAMN05421823_1104</name>
</gene>
<dbReference type="STRING" id="1075417.SAMN05421823_1104"/>
<keyword evidence="4" id="KW-0520">NAD</keyword>
<evidence type="ECO:0000256" key="5">
    <source>
        <dbReference type="ARBA" id="ARBA00023244"/>
    </source>
</evidence>
<dbReference type="GO" id="GO:0019354">
    <property type="term" value="P:siroheme biosynthetic process"/>
    <property type="evidence" value="ECO:0007669"/>
    <property type="project" value="UniProtKB-UniPathway"/>
</dbReference>
<dbReference type="Gene3D" id="3.40.50.720">
    <property type="entry name" value="NAD(P)-binding Rossmann-like Domain"/>
    <property type="match status" value="1"/>
</dbReference>
<evidence type="ECO:0000313" key="9">
    <source>
        <dbReference type="EMBL" id="SDM04768.1"/>
    </source>
</evidence>
<dbReference type="SUPFAM" id="SSF75615">
    <property type="entry name" value="Siroheme synthase middle domains-like"/>
    <property type="match status" value="1"/>
</dbReference>
<keyword evidence="5" id="KW-0627">Porphyrin biosynthesis</keyword>
<evidence type="ECO:0000313" key="10">
    <source>
        <dbReference type="Proteomes" id="UP000198510"/>
    </source>
</evidence>
<reference evidence="9 10" key="1">
    <citation type="submission" date="2016-10" db="EMBL/GenBank/DDBJ databases">
        <authorList>
            <person name="de Groot N.N."/>
        </authorList>
    </citation>
    <scope>NUCLEOTIDE SEQUENCE [LARGE SCALE GENOMIC DNA]</scope>
    <source>
        <strain evidence="9 10">DSM 25186</strain>
    </source>
</reference>
<evidence type="ECO:0000256" key="2">
    <source>
        <dbReference type="ARBA" id="ARBA00012400"/>
    </source>
</evidence>
<dbReference type="UniPathway" id="UPA00262">
    <property type="reaction ID" value="UER00222"/>
</dbReference>
<dbReference type="SUPFAM" id="SSF51735">
    <property type="entry name" value="NAD(P)-binding Rossmann-fold domains"/>
    <property type="match status" value="1"/>
</dbReference>
<dbReference type="InterPro" id="IPR028161">
    <property type="entry name" value="Met8-like"/>
</dbReference>
<dbReference type="OrthoDB" id="45564at2"/>
<dbReference type="AlphaFoldDB" id="A0A1G9Q146"/>
<evidence type="ECO:0000256" key="1">
    <source>
        <dbReference type="ARBA" id="ARBA00005010"/>
    </source>
</evidence>
<dbReference type="Proteomes" id="UP000198510">
    <property type="component" value="Unassembled WGS sequence"/>
</dbReference>
<evidence type="ECO:0000256" key="6">
    <source>
        <dbReference type="ARBA" id="ARBA00047561"/>
    </source>
</evidence>
<dbReference type="NCBIfam" id="TIGR01470">
    <property type="entry name" value="cysG_Nterm"/>
    <property type="match status" value="1"/>
</dbReference>
<dbReference type="EMBL" id="FNFO01000010">
    <property type="protein sequence ID" value="SDM04768.1"/>
    <property type="molecule type" value="Genomic_DNA"/>
</dbReference>
<dbReference type="GO" id="GO:0004325">
    <property type="term" value="F:ferrochelatase activity"/>
    <property type="evidence" value="ECO:0007669"/>
    <property type="project" value="InterPro"/>
</dbReference>
<feature type="compositionally biased region" description="Polar residues" evidence="7">
    <location>
        <begin position="199"/>
        <end position="211"/>
    </location>
</feature>
<feature type="domain" description="Siroheme synthase central" evidence="8">
    <location>
        <begin position="125"/>
        <end position="150"/>
    </location>
</feature>
<evidence type="ECO:0000256" key="3">
    <source>
        <dbReference type="ARBA" id="ARBA00023002"/>
    </source>
</evidence>
<dbReference type="GO" id="GO:0043115">
    <property type="term" value="F:precorrin-2 dehydrogenase activity"/>
    <property type="evidence" value="ECO:0007669"/>
    <property type="project" value="UniProtKB-EC"/>
</dbReference>
<sequence>MTANPLYPVFLKLDQVPVLIVGAGPVGYEKLFFILKSSPNARITVVAIEVSAEVEELLQQYPHLEVRRRAYQPSDLEGNKLVIVATGIREMGVQIREEAHARNMLVNVADTPDLCDLYLGSIVTRGNLKVAISTNGQSPTFAKRFRQMLEEVLPEEIPDLLQHLKAVRDRLSGDFEDKVKQLNDLTAQLLETGPAPEQKTGSSSESSPETN</sequence>
<dbReference type="Gene3D" id="3.30.160.110">
    <property type="entry name" value="Siroheme synthase, domain 2"/>
    <property type="match status" value="1"/>
</dbReference>
<dbReference type="Pfam" id="PF13241">
    <property type="entry name" value="NAD_binding_7"/>
    <property type="match status" value="1"/>
</dbReference>
<dbReference type="InterPro" id="IPR006367">
    <property type="entry name" value="Sirohaem_synthase_N"/>
</dbReference>
<dbReference type="RefSeq" id="WP_089685944.1">
    <property type="nucleotide sequence ID" value="NZ_FNFO01000010.1"/>
</dbReference>
<dbReference type="PANTHER" id="PTHR35330:SF1">
    <property type="entry name" value="SIROHEME BIOSYNTHESIS PROTEIN MET8"/>
    <property type="match status" value="1"/>
</dbReference>
<dbReference type="Pfam" id="PF14824">
    <property type="entry name" value="Sirohm_synth_M"/>
    <property type="match status" value="1"/>
</dbReference>
<evidence type="ECO:0000256" key="7">
    <source>
        <dbReference type="SAM" id="MobiDB-lite"/>
    </source>
</evidence>
<name>A0A1G9Q146_9BACT</name>
<dbReference type="InterPro" id="IPR028281">
    <property type="entry name" value="Sirohaem_synthase_central"/>
</dbReference>